<keyword evidence="1" id="KW-0805">Transcription regulation</keyword>
<dbReference type="SUPFAM" id="SSF51182">
    <property type="entry name" value="RmlC-like cupins"/>
    <property type="match status" value="1"/>
</dbReference>
<dbReference type="RefSeq" id="WP_036182978.1">
    <property type="nucleotide sequence ID" value="NZ_JMQN01000011.1"/>
</dbReference>
<feature type="domain" description="HTH araC/xylS-type" evidence="4">
    <location>
        <begin position="141"/>
        <end position="239"/>
    </location>
</feature>
<dbReference type="PANTHER" id="PTHR46796">
    <property type="entry name" value="HTH-TYPE TRANSCRIPTIONAL ACTIVATOR RHAS-RELATED"/>
    <property type="match status" value="1"/>
</dbReference>
<proteinExistence type="predicted"/>
<dbReference type="PROSITE" id="PS01124">
    <property type="entry name" value="HTH_ARAC_FAMILY_2"/>
    <property type="match status" value="1"/>
</dbReference>
<dbReference type="eggNOG" id="COG2169">
    <property type="taxonomic scope" value="Bacteria"/>
</dbReference>
<evidence type="ECO:0000313" key="5">
    <source>
        <dbReference type="EMBL" id="KEA65493.1"/>
    </source>
</evidence>
<dbReference type="PROSITE" id="PS00041">
    <property type="entry name" value="HTH_ARAC_FAMILY_1"/>
    <property type="match status" value="1"/>
</dbReference>
<gene>
    <name evidence="5" type="ORF">ADIMK_0450</name>
</gene>
<name>A0A081G3Y8_9GAMM</name>
<dbReference type="OrthoDB" id="5740883at2"/>
<dbReference type="Proteomes" id="UP000028252">
    <property type="component" value="Unassembled WGS sequence"/>
</dbReference>
<dbReference type="STRING" id="1232683.ADIMK_0450"/>
<dbReference type="PATRIC" id="fig|1232683.4.peg.444"/>
<dbReference type="InterPro" id="IPR018060">
    <property type="entry name" value="HTH_AraC"/>
</dbReference>
<evidence type="ECO:0000256" key="2">
    <source>
        <dbReference type="ARBA" id="ARBA00023125"/>
    </source>
</evidence>
<reference evidence="5 6" key="1">
    <citation type="submission" date="2014-04" db="EMBL/GenBank/DDBJ databases">
        <title>Marinobacterium kochiensis sp. nov., isolated from sediment sample collected from Kochi backwaters in Kerala, India.</title>
        <authorList>
            <person name="Singh A."/>
            <person name="Pinnaka A.K."/>
        </authorList>
    </citation>
    <scope>NUCLEOTIDE SEQUENCE [LARGE SCALE GENOMIC DNA]</scope>
    <source>
        <strain evidence="5 6">AK27</strain>
    </source>
</reference>
<organism evidence="5 6">
    <name type="scientific">Marinobacterium lacunae</name>
    <dbReference type="NCBI Taxonomy" id="1232683"/>
    <lineage>
        <taxon>Bacteria</taxon>
        <taxon>Pseudomonadati</taxon>
        <taxon>Pseudomonadota</taxon>
        <taxon>Gammaproteobacteria</taxon>
        <taxon>Oceanospirillales</taxon>
        <taxon>Oceanospirillaceae</taxon>
        <taxon>Marinobacterium</taxon>
    </lineage>
</organism>
<evidence type="ECO:0000256" key="3">
    <source>
        <dbReference type="ARBA" id="ARBA00023163"/>
    </source>
</evidence>
<protein>
    <submittedName>
        <fullName evidence="5">Transcriptional regulator, AraC family</fullName>
    </submittedName>
</protein>
<dbReference type="PRINTS" id="PR00032">
    <property type="entry name" value="HTHARAC"/>
</dbReference>
<dbReference type="InterPro" id="IPR050204">
    <property type="entry name" value="AraC_XylS_family_regulators"/>
</dbReference>
<dbReference type="Gene3D" id="1.10.10.60">
    <property type="entry name" value="Homeodomain-like"/>
    <property type="match status" value="2"/>
</dbReference>
<dbReference type="Gene3D" id="2.60.120.10">
    <property type="entry name" value="Jelly Rolls"/>
    <property type="match status" value="1"/>
</dbReference>
<dbReference type="EMBL" id="JMQN01000011">
    <property type="protein sequence ID" value="KEA65493.1"/>
    <property type="molecule type" value="Genomic_DNA"/>
</dbReference>
<dbReference type="InterPro" id="IPR011051">
    <property type="entry name" value="RmlC_Cupin_sf"/>
</dbReference>
<evidence type="ECO:0000256" key="1">
    <source>
        <dbReference type="ARBA" id="ARBA00023015"/>
    </source>
</evidence>
<dbReference type="SMART" id="SM00342">
    <property type="entry name" value="HTH_ARAC"/>
    <property type="match status" value="1"/>
</dbReference>
<keyword evidence="2" id="KW-0238">DNA-binding</keyword>
<dbReference type="InterPro" id="IPR014710">
    <property type="entry name" value="RmlC-like_jellyroll"/>
</dbReference>
<sequence>MKPCLELRSYRDEIDRHSHGYHQLILPLSGTLALEIDGHQGTVEAHRCAVIHTGAEHCFQAKGGNRFLVADLPLMAEDKIEQLPAFLSLNGESLEYAEFLARLLSNGKLTAPLQQSSSHLLIDLLLTSNTLASPAIDQRILAVRNYIDQHFSDPIPLSTLGSLVHLSQRQLNTLFRREYGCSPSDYLLRVRMEHARSWLISSEDSIQRVAERSGYSNLAAFSDRFKRHFGLSPRHYRSSIIH</sequence>
<evidence type="ECO:0000313" key="6">
    <source>
        <dbReference type="Proteomes" id="UP000028252"/>
    </source>
</evidence>
<evidence type="ECO:0000259" key="4">
    <source>
        <dbReference type="PROSITE" id="PS01124"/>
    </source>
</evidence>
<dbReference type="InterPro" id="IPR009057">
    <property type="entry name" value="Homeodomain-like_sf"/>
</dbReference>
<keyword evidence="6" id="KW-1185">Reference proteome</keyword>
<dbReference type="Pfam" id="PF12833">
    <property type="entry name" value="HTH_18"/>
    <property type="match status" value="1"/>
</dbReference>
<keyword evidence="3" id="KW-0804">Transcription</keyword>
<dbReference type="GO" id="GO:0003700">
    <property type="term" value="F:DNA-binding transcription factor activity"/>
    <property type="evidence" value="ECO:0007669"/>
    <property type="project" value="InterPro"/>
</dbReference>
<dbReference type="InterPro" id="IPR020449">
    <property type="entry name" value="Tscrpt_reg_AraC-type_HTH"/>
</dbReference>
<dbReference type="PANTHER" id="PTHR46796:SF10">
    <property type="entry name" value="TRANSCRIPTIONAL ACTIVATOR FEAR"/>
    <property type="match status" value="1"/>
</dbReference>
<accession>A0A081G3Y8</accession>
<comment type="caution">
    <text evidence="5">The sequence shown here is derived from an EMBL/GenBank/DDBJ whole genome shotgun (WGS) entry which is preliminary data.</text>
</comment>
<dbReference type="AlphaFoldDB" id="A0A081G3Y8"/>
<dbReference type="GO" id="GO:0043565">
    <property type="term" value="F:sequence-specific DNA binding"/>
    <property type="evidence" value="ECO:0007669"/>
    <property type="project" value="InterPro"/>
</dbReference>
<dbReference type="SUPFAM" id="SSF46689">
    <property type="entry name" value="Homeodomain-like"/>
    <property type="match status" value="2"/>
</dbReference>
<dbReference type="InterPro" id="IPR018062">
    <property type="entry name" value="HTH_AraC-typ_CS"/>
</dbReference>